<accession>A0A2G6KDE3</accession>
<comment type="caution">
    <text evidence="9">The sequence shown here is derived from an EMBL/GenBank/DDBJ whole genome shotgun (WGS) entry which is preliminary data.</text>
</comment>
<feature type="transmembrane region" description="Helical" evidence="8">
    <location>
        <begin position="245"/>
        <end position="267"/>
    </location>
</feature>
<dbReference type="PANTHER" id="PTHR32196:SF21">
    <property type="entry name" value="ABC TRANSPORTER PERMEASE PROTEIN YPHD-RELATED"/>
    <property type="match status" value="1"/>
</dbReference>
<evidence type="ECO:0000256" key="6">
    <source>
        <dbReference type="ARBA" id="ARBA00022989"/>
    </source>
</evidence>
<comment type="subcellular location">
    <subcellularLocation>
        <location evidence="1">Cell membrane</location>
        <topology evidence="1">Multi-pass membrane protein</topology>
    </subcellularLocation>
</comment>
<dbReference type="AlphaFoldDB" id="A0A2G6KDE3"/>
<dbReference type="EMBL" id="PDSK01000096">
    <property type="protein sequence ID" value="PIE33681.1"/>
    <property type="molecule type" value="Genomic_DNA"/>
</dbReference>
<feature type="transmembrane region" description="Helical" evidence="8">
    <location>
        <begin position="16"/>
        <end position="35"/>
    </location>
</feature>
<dbReference type="CDD" id="cd06579">
    <property type="entry name" value="TM_PBP1_transp_AraH_like"/>
    <property type="match status" value="1"/>
</dbReference>
<evidence type="ECO:0000256" key="5">
    <source>
        <dbReference type="ARBA" id="ARBA00022692"/>
    </source>
</evidence>
<keyword evidence="7 8" id="KW-0472">Membrane</keyword>
<keyword evidence="6 8" id="KW-1133">Transmembrane helix</keyword>
<dbReference type="GO" id="GO:0022857">
    <property type="term" value="F:transmembrane transporter activity"/>
    <property type="evidence" value="ECO:0007669"/>
    <property type="project" value="InterPro"/>
</dbReference>
<feature type="transmembrane region" description="Helical" evidence="8">
    <location>
        <begin position="129"/>
        <end position="148"/>
    </location>
</feature>
<dbReference type="Pfam" id="PF02653">
    <property type="entry name" value="BPD_transp_2"/>
    <property type="match status" value="1"/>
</dbReference>
<keyword evidence="5 8" id="KW-0812">Transmembrane</keyword>
<evidence type="ECO:0000256" key="1">
    <source>
        <dbReference type="ARBA" id="ARBA00004651"/>
    </source>
</evidence>
<feature type="transmembrane region" description="Helical" evidence="8">
    <location>
        <begin position="168"/>
        <end position="197"/>
    </location>
</feature>
<reference evidence="9 10" key="1">
    <citation type="submission" date="2017-10" db="EMBL/GenBank/DDBJ databases">
        <title>Novel microbial diversity and functional potential in the marine mammal oral microbiome.</title>
        <authorList>
            <person name="Dudek N.K."/>
            <person name="Sun C.L."/>
            <person name="Burstein D."/>
            <person name="Kantor R.S."/>
            <person name="Aliaga Goltsman D.S."/>
            <person name="Bik E.M."/>
            <person name="Thomas B.C."/>
            <person name="Banfield J.F."/>
            <person name="Relman D.A."/>
        </authorList>
    </citation>
    <scope>NUCLEOTIDE SEQUENCE [LARGE SCALE GENOMIC DNA]</scope>
    <source>
        <strain evidence="9">DOLJORAL78_47_16</strain>
    </source>
</reference>
<dbReference type="GO" id="GO:0005886">
    <property type="term" value="C:plasma membrane"/>
    <property type="evidence" value="ECO:0007669"/>
    <property type="project" value="UniProtKB-SubCell"/>
</dbReference>
<evidence type="ECO:0000313" key="10">
    <source>
        <dbReference type="Proteomes" id="UP000230821"/>
    </source>
</evidence>
<feature type="transmembrane region" description="Helical" evidence="8">
    <location>
        <begin position="56"/>
        <end position="78"/>
    </location>
</feature>
<organism evidence="9 10">
    <name type="scientific">candidate division KSB3 bacterium</name>
    <dbReference type="NCBI Taxonomy" id="2044937"/>
    <lineage>
        <taxon>Bacteria</taxon>
        <taxon>candidate division KSB3</taxon>
    </lineage>
</organism>
<evidence type="ECO:0000256" key="7">
    <source>
        <dbReference type="ARBA" id="ARBA00023136"/>
    </source>
</evidence>
<feature type="transmembrane region" description="Helical" evidence="8">
    <location>
        <begin position="98"/>
        <end position="122"/>
    </location>
</feature>
<gene>
    <name evidence="9" type="ORF">CSA56_10580</name>
</gene>
<keyword evidence="3" id="KW-1003">Cell membrane</keyword>
<keyword evidence="4" id="KW-0997">Cell inner membrane</keyword>
<sequence length="279" mass="29313">MTLKTKRVPLPFTDPTINYLLLILIALAVGFELALPGNAFVNLSNFQSMAFQVPELGMLAIAMMITMLSGGINLSIIATTNMTAITTAFLLTHFIEEGAIVSGPAFVMLLAVAAGLLVAVLVGLINGLIIAYVGVSPILATLGTMTLIEGLNVALTRGDVISGFPAPILFIGNGVVSGIPMPMIIFVACAAVVAILLNRSPLGVSIYMIGSNEKATLFSGVPTRAVQVKIYMLSGLQLISSGLNLLGFSTHLTIALWGAILIVVISLRHFRSWFGKVTT</sequence>
<evidence type="ECO:0000256" key="4">
    <source>
        <dbReference type="ARBA" id="ARBA00022519"/>
    </source>
</evidence>
<dbReference type="InterPro" id="IPR001851">
    <property type="entry name" value="ABC_transp_permease"/>
</dbReference>
<proteinExistence type="predicted"/>
<name>A0A2G6KDE3_9BACT</name>
<dbReference type="PANTHER" id="PTHR32196">
    <property type="entry name" value="ABC TRANSPORTER PERMEASE PROTEIN YPHD-RELATED-RELATED"/>
    <property type="match status" value="1"/>
</dbReference>
<evidence type="ECO:0000256" key="2">
    <source>
        <dbReference type="ARBA" id="ARBA00022448"/>
    </source>
</evidence>
<keyword evidence="2" id="KW-0813">Transport</keyword>
<dbReference type="Proteomes" id="UP000230821">
    <property type="component" value="Unassembled WGS sequence"/>
</dbReference>
<protein>
    <submittedName>
        <fullName evidence="9">Sugar ABC transporter permease</fullName>
    </submittedName>
</protein>
<evidence type="ECO:0000256" key="8">
    <source>
        <dbReference type="SAM" id="Phobius"/>
    </source>
</evidence>
<evidence type="ECO:0000313" key="9">
    <source>
        <dbReference type="EMBL" id="PIE33681.1"/>
    </source>
</evidence>
<evidence type="ECO:0000256" key="3">
    <source>
        <dbReference type="ARBA" id="ARBA00022475"/>
    </source>
</evidence>